<dbReference type="EMBL" id="JAAAUY010001565">
    <property type="protein sequence ID" value="KAF9322411.1"/>
    <property type="molecule type" value="Genomic_DNA"/>
</dbReference>
<organism evidence="3 4">
    <name type="scientific">Podila minutissima</name>
    <dbReference type="NCBI Taxonomy" id="64525"/>
    <lineage>
        <taxon>Eukaryota</taxon>
        <taxon>Fungi</taxon>
        <taxon>Fungi incertae sedis</taxon>
        <taxon>Mucoromycota</taxon>
        <taxon>Mortierellomycotina</taxon>
        <taxon>Mortierellomycetes</taxon>
        <taxon>Mortierellales</taxon>
        <taxon>Mortierellaceae</taxon>
        <taxon>Podila</taxon>
    </lineage>
</organism>
<evidence type="ECO:0000256" key="2">
    <source>
        <dbReference type="SAM" id="SignalP"/>
    </source>
</evidence>
<keyword evidence="4" id="KW-1185">Reference proteome</keyword>
<gene>
    <name evidence="3" type="ORF">BG006_002415</name>
</gene>
<proteinExistence type="predicted"/>
<keyword evidence="2" id="KW-0732">Signal</keyword>
<dbReference type="Gene3D" id="3.20.20.370">
    <property type="entry name" value="Glycoside hydrolase/deacetylase"/>
    <property type="match status" value="1"/>
</dbReference>
<feature type="compositionally biased region" description="Low complexity" evidence="1">
    <location>
        <begin position="709"/>
        <end position="729"/>
    </location>
</feature>
<sequence length="902" mass="96555">MKINFIVTASCLLLSYSSVTLAVVDITTLKGPTANTPIPAAGNGTVTDPASTSFGSGTTSRLALYVPGNVYKDYPGWLPLYKALVFQGIPVRVTKDINVAKSHDAVIAYQALQSKYLGLLDGLTWSTYVSGGKTLIAIGLTSTDNNLKSTFGVTPDTTSNKNKREVIVLNAPTATYPATSVNSIFDQSDVRDKEIPLWKELLNTGFTTIGYTLASSSAPNGVKALGSYRTDNSAIDTKAAITIKSTANGGKAVAIGVDLGAYIGEANGGKTQGVPRSYVAQYEPGYDNFIRLIKQLYVTSTSTGLVTSWGVPGNKGVHFAWTYDIDAQDSYELAFQCAQDLQSRGIGGTINWQAKLVKDAYDIASFSHYYRNISAVEALGNMELASHSVSHSPNLLKFPIGTGKEIWNGIDYDETNYFPFVGQCTSTSATDPWTTNIPGATTCDTPNDRLYFYTLGGSLLGEARVSKYILESISINNSPVVSYRTGHLLYPDALPQVLAATGFKYSSSGACNDQLTHMPYQAFYNNAYNQAVDIIEFPLTASDEDGQINGDWEAPGSKYPNGSYAYNQAALINKIAKYGGQYTFLIHPTTANLPGQVATQFSDKLAFQQTLTPKVANVAYFDTMAGRGDFHSARIASGIDVAINSATATATVTVILTKPITDLTLKIPTAWAFASSTVGVQATPGAVVLLNTVAAGTVTLTFKTSGTVASTSAPAPGPTKTTTTMSIPSPTVPPPTPTPLNPRLVDDFADPQRYSSEKNAMGYYTSDDGTVSAMSTVQADWLMLSVKPTSYWYSNLGPVNTCNDYSGYTKVSLAVRYPTATRIGFNVVIQDVDAASCSQLEQHEFNATALIKAATPVGPDNWLQLDLPLTNFGTVDKTRLKAVSLSKFTQNGQVEVDYVYFS</sequence>
<evidence type="ECO:0000313" key="4">
    <source>
        <dbReference type="Proteomes" id="UP000696485"/>
    </source>
</evidence>
<reference evidence="3" key="1">
    <citation type="journal article" date="2020" name="Fungal Divers.">
        <title>Resolving the Mortierellaceae phylogeny through synthesis of multi-gene phylogenetics and phylogenomics.</title>
        <authorList>
            <person name="Vandepol N."/>
            <person name="Liber J."/>
            <person name="Desiro A."/>
            <person name="Na H."/>
            <person name="Kennedy M."/>
            <person name="Barry K."/>
            <person name="Grigoriev I.V."/>
            <person name="Miller A.N."/>
            <person name="O'Donnell K."/>
            <person name="Stajich J.E."/>
            <person name="Bonito G."/>
        </authorList>
    </citation>
    <scope>NUCLEOTIDE SEQUENCE</scope>
    <source>
        <strain evidence="3">NVP1</strain>
    </source>
</reference>
<protein>
    <recommendedName>
        <fullName evidence="5">NodB homology domain-containing protein</fullName>
    </recommendedName>
</protein>
<evidence type="ECO:0000313" key="3">
    <source>
        <dbReference type="EMBL" id="KAF9322411.1"/>
    </source>
</evidence>
<evidence type="ECO:0000256" key="1">
    <source>
        <dbReference type="SAM" id="MobiDB-lite"/>
    </source>
</evidence>
<feature type="signal peptide" evidence="2">
    <location>
        <begin position="1"/>
        <end position="22"/>
    </location>
</feature>
<dbReference type="AlphaFoldDB" id="A0A9P5S9D8"/>
<dbReference type="Proteomes" id="UP000696485">
    <property type="component" value="Unassembled WGS sequence"/>
</dbReference>
<feature type="compositionally biased region" description="Pro residues" evidence="1">
    <location>
        <begin position="730"/>
        <end position="740"/>
    </location>
</feature>
<name>A0A9P5S9D8_9FUNG</name>
<comment type="caution">
    <text evidence="3">The sequence shown here is derived from an EMBL/GenBank/DDBJ whole genome shotgun (WGS) entry which is preliminary data.</text>
</comment>
<evidence type="ECO:0008006" key="5">
    <source>
        <dbReference type="Google" id="ProtNLM"/>
    </source>
</evidence>
<feature type="chain" id="PRO_5040329796" description="NodB homology domain-containing protein" evidence="2">
    <location>
        <begin position="23"/>
        <end position="902"/>
    </location>
</feature>
<feature type="region of interest" description="Disordered" evidence="1">
    <location>
        <begin position="709"/>
        <end position="741"/>
    </location>
</feature>
<accession>A0A9P5S9D8</accession>